<keyword evidence="3" id="KW-1185">Reference proteome</keyword>
<dbReference type="InterPro" id="IPR019236">
    <property type="entry name" value="APP1_cat"/>
</dbReference>
<dbReference type="EMBL" id="FNAC01000017">
    <property type="protein sequence ID" value="SDD16879.1"/>
    <property type="molecule type" value="Genomic_DNA"/>
</dbReference>
<feature type="domain" description="Phosphatidate phosphatase APP1 catalytic" evidence="1">
    <location>
        <begin position="132"/>
        <end position="284"/>
    </location>
</feature>
<dbReference type="PANTHER" id="PTHR28208:SF3">
    <property type="entry name" value="PHOSPHATIDATE PHOSPHATASE APP1"/>
    <property type="match status" value="1"/>
</dbReference>
<organism evidence="2 3">
    <name type="scientific">Algoriphagus faecimaris</name>
    <dbReference type="NCBI Taxonomy" id="686796"/>
    <lineage>
        <taxon>Bacteria</taxon>
        <taxon>Pseudomonadati</taxon>
        <taxon>Bacteroidota</taxon>
        <taxon>Cytophagia</taxon>
        <taxon>Cytophagales</taxon>
        <taxon>Cyclobacteriaceae</taxon>
        <taxon>Algoriphagus</taxon>
    </lineage>
</organism>
<dbReference type="AlphaFoldDB" id="A0A1G6SJ44"/>
<protein>
    <submittedName>
        <fullName evidence="2">Phosphatidate phosphatase APP1</fullName>
    </submittedName>
</protein>
<gene>
    <name evidence="2" type="ORF">SAMN04488104_101747</name>
</gene>
<dbReference type="Proteomes" id="UP000199060">
    <property type="component" value="Unassembled WGS sequence"/>
</dbReference>
<evidence type="ECO:0000313" key="3">
    <source>
        <dbReference type="Proteomes" id="UP000199060"/>
    </source>
</evidence>
<dbReference type="STRING" id="686796.SAMN04488104_101747"/>
<dbReference type="Pfam" id="PF09949">
    <property type="entry name" value="APP1_cat"/>
    <property type="match status" value="1"/>
</dbReference>
<accession>A0A1G6SJ44</accession>
<evidence type="ECO:0000313" key="2">
    <source>
        <dbReference type="EMBL" id="SDD16879.1"/>
    </source>
</evidence>
<proteinExistence type="predicted"/>
<name>A0A1G6SJ44_9BACT</name>
<dbReference type="RefSeq" id="WP_087939259.1">
    <property type="nucleotide sequence ID" value="NZ_FNAC01000017.1"/>
</dbReference>
<dbReference type="OrthoDB" id="9789875at2"/>
<dbReference type="PANTHER" id="PTHR28208">
    <property type="entry name" value="PHOSPHATIDATE PHOSPHATASE APP1"/>
    <property type="match status" value="1"/>
</dbReference>
<evidence type="ECO:0000259" key="1">
    <source>
        <dbReference type="Pfam" id="PF09949"/>
    </source>
</evidence>
<dbReference type="GO" id="GO:0008195">
    <property type="term" value="F:phosphatidate phosphatase activity"/>
    <property type="evidence" value="ECO:0007669"/>
    <property type="project" value="InterPro"/>
</dbReference>
<reference evidence="3" key="1">
    <citation type="submission" date="2016-10" db="EMBL/GenBank/DDBJ databases">
        <authorList>
            <person name="Varghese N."/>
            <person name="Submissions S."/>
        </authorList>
    </citation>
    <scope>NUCLEOTIDE SEQUENCE [LARGE SCALE GENOMIC DNA]</scope>
    <source>
        <strain evidence="3">DSM 23095</strain>
    </source>
</reference>
<dbReference type="InterPro" id="IPR052935">
    <property type="entry name" value="Mg2+_PAP"/>
</dbReference>
<sequence length="325" mass="37613">MLFWNKFLKWIGKLDLIQIEAFLAFSNGKEVFVKGRVISAYKQSRPKEKNNPFTNILASIRRYAVTTLPEVEVDILLGEIQKRVTTDQEGVFECLLPFKESEKVNISVHSREQGLKYKDASLAVHRVRCKNGVISDIDDTILISNATEIGKKFWLSVSKNAYTRRPFPGVSAFYQKLQRSGENEVFYVSSSDWSLFDLIQDFLRFRGIPKGPILLKDKHINLKNIWKSGGGSHDHKLEKIRFLFSFFPEIKFILIGDSGQHDPEIYAQIIEEFPERVRMVIIREIRSKNISRTSREDIKADPKFFFVQSTEEAMQVAENLNLFIP</sequence>